<dbReference type="GO" id="GO:0003676">
    <property type="term" value="F:nucleic acid binding"/>
    <property type="evidence" value="ECO:0007669"/>
    <property type="project" value="InterPro"/>
</dbReference>
<dbReference type="GO" id="GO:0004190">
    <property type="term" value="F:aspartic-type endopeptidase activity"/>
    <property type="evidence" value="ECO:0007669"/>
    <property type="project" value="UniProtKB-KW"/>
</dbReference>
<dbReference type="PANTHER" id="PTHR11439:SF483">
    <property type="entry name" value="PEPTIDE SYNTHASE GLIP-LIKE, PUTATIVE (AFU_ORTHOLOGUE AFUA_3G12920)-RELATED"/>
    <property type="match status" value="1"/>
</dbReference>
<feature type="region of interest" description="Disordered" evidence="3">
    <location>
        <begin position="646"/>
        <end position="665"/>
    </location>
</feature>
<feature type="compositionally biased region" description="Gly residues" evidence="3">
    <location>
        <begin position="193"/>
        <end position="209"/>
    </location>
</feature>
<evidence type="ECO:0000256" key="3">
    <source>
        <dbReference type="SAM" id="MobiDB-lite"/>
    </source>
</evidence>
<keyword evidence="1" id="KW-0378">Hydrolase</keyword>
<name>A0A8J4GYW2_9CHLO</name>
<dbReference type="Gene3D" id="4.10.60.10">
    <property type="entry name" value="Zinc finger, CCHC-type"/>
    <property type="match status" value="1"/>
</dbReference>
<evidence type="ECO:0000256" key="2">
    <source>
        <dbReference type="PROSITE-ProRule" id="PRU00047"/>
    </source>
</evidence>
<dbReference type="Pfam" id="PF22936">
    <property type="entry name" value="Pol_BBD"/>
    <property type="match status" value="1"/>
</dbReference>
<dbReference type="InterPro" id="IPR025724">
    <property type="entry name" value="GAG-pre-integrase_dom"/>
</dbReference>
<reference evidence="5" key="1">
    <citation type="journal article" date="2021" name="Proc. Natl. Acad. Sci. U.S.A.">
        <title>Three genomes in the algal genus Volvox reveal the fate of a haploid sex-determining region after a transition to homothallism.</title>
        <authorList>
            <person name="Yamamoto K."/>
            <person name="Hamaji T."/>
            <person name="Kawai-Toyooka H."/>
            <person name="Matsuzaki R."/>
            <person name="Takahashi F."/>
            <person name="Nishimura Y."/>
            <person name="Kawachi M."/>
            <person name="Noguchi H."/>
            <person name="Minakuchi Y."/>
            <person name="Umen J.G."/>
            <person name="Toyoda A."/>
            <person name="Nozaki H."/>
        </authorList>
    </citation>
    <scope>NUCLEOTIDE SEQUENCE</scope>
    <source>
        <strain evidence="5">NIES-3785</strain>
    </source>
</reference>
<dbReference type="SUPFAM" id="SSF57756">
    <property type="entry name" value="Retrovirus zinc finger-like domains"/>
    <property type="match status" value="1"/>
</dbReference>
<evidence type="ECO:0000313" key="6">
    <source>
        <dbReference type="Proteomes" id="UP000722791"/>
    </source>
</evidence>
<keyword evidence="2" id="KW-0862">Zinc</keyword>
<dbReference type="InterPro" id="IPR043502">
    <property type="entry name" value="DNA/RNA_pol_sf"/>
</dbReference>
<dbReference type="InterPro" id="IPR036875">
    <property type="entry name" value="Znf_CCHC_sf"/>
</dbReference>
<dbReference type="Pfam" id="PF14223">
    <property type="entry name" value="Retrotran_gag_2"/>
    <property type="match status" value="1"/>
</dbReference>
<organism evidence="5 6">
    <name type="scientific">Volvox reticuliferus</name>
    <dbReference type="NCBI Taxonomy" id="1737510"/>
    <lineage>
        <taxon>Eukaryota</taxon>
        <taxon>Viridiplantae</taxon>
        <taxon>Chlorophyta</taxon>
        <taxon>core chlorophytes</taxon>
        <taxon>Chlorophyceae</taxon>
        <taxon>CS clade</taxon>
        <taxon>Chlamydomonadales</taxon>
        <taxon>Volvocaceae</taxon>
        <taxon>Volvox</taxon>
    </lineage>
</organism>
<dbReference type="Pfam" id="PF07727">
    <property type="entry name" value="RVT_2"/>
    <property type="match status" value="1"/>
</dbReference>
<keyword evidence="2" id="KW-0863">Zinc-finger</keyword>
<dbReference type="PROSITE" id="PS50158">
    <property type="entry name" value="ZF_CCHC"/>
    <property type="match status" value="1"/>
</dbReference>
<proteinExistence type="predicted"/>
<dbReference type="PANTHER" id="PTHR11439">
    <property type="entry name" value="GAG-POL-RELATED RETROTRANSPOSON"/>
    <property type="match status" value="1"/>
</dbReference>
<keyword evidence="1" id="KW-0064">Aspartyl protease</keyword>
<dbReference type="SUPFAM" id="SSF56672">
    <property type="entry name" value="DNA/RNA polymerases"/>
    <property type="match status" value="1"/>
</dbReference>
<comment type="caution">
    <text evidence="5">The sequence shown here is derived from an EMBL/GenBank/DDBJ whole genome shotgun (WGS) entry which is preliminary data.</text>
</comment>
<dbReference type="EMBL" id="BNCQ01000083">
    <property type="protein sequence ID" value="GIM16696.1"/>
    <property type="molecule type" value="Genomic_DNA"/>
</dbReference>
<dbReference type="SMART" id="SM00343">
    <property type="entry name" value="ZnF_C2HC"/>
    <property type="match status" value="1"/>
</dbReference>
<dbReference type="AlphaFoldDB" id="A0A8J4GYW2"/>
<keyword evidence="2" id="KW-0479">Metal-binding</keyword>
<dbReference type="InterPro" id="IPR001878">
    <property type="entry name" value="Znf_CCHC"/>
</dbReference>
<dbReference type="Proteomes" id="UP000722791">
    <property type="component" value="Unassembled WGS sequence"/>
</dbReference>
<accession>A0A8J4GYW2</accession>
<feature type="region of interest" description="Disordered" evidence="3">
    <location>
        <begin position="182"/>
        <end position="213"/>
    </location>
</feature>
<dbReference type="InterPro" id="IPR013103">
    <property type="entry name" value="RVT_2"/>
</dbReference>
<gene>
    <name evidence="5" type="ORF">Vretimale_19291</name>
</gene>
<dbReference type="CDD" id="cd09272">
    <property type="entry name" value="RNase_HI_RT_Ty1"/>
    <property type="match status" value="1"/>
</dbReference>
<evidence type="ECO:0000259" key="4">
    <source>
        <dbReference type="PROSITE" id="PS50158"/>
    </source>
</evidence>
<dbReference type="Pfam" id="PF00098">
    <property type="entry name" value="zf-CCHC"/>
    <property type="match status" value="1"/>
</dbReference>
<dbReference type="GO" id="GO:0008270">
    <property type="term" value="F:zinc ion binding"/>
    <property type="evidence" value="ECO:0007669"/>
    <property type="project" value="UniProtKB-KW"/>
</dbReference>
<evidence type="ECO:0000313" key="5">
    <source>
        <dbReference type="EMBL" id="GIM16696.1"/>
    </source>
</evidence>
<dbReference type="InterPro" id="IPR054722">
    <property type="entry name" value="PolX-like_BBD"/>
</dbReference>
<sequence>MGKDRLDEPLDLHNYATWKLRFELLCGKLGYGHALLAAPISEADVNMSNKVKSVMAKNVKNHHLQTIVRAANAKAAWDALAATFASTCNTRKIALRQELSDFKMANGEHMPVYVSRARQLQSDLLDVGHVVTDAELTTIIIKGLPRTYHVITTALETREGELDFQQVVSRLMAYDSAEREARGKETTAFSARRGGGNAGSSGRGQGARTGGRPNVTCHYCGTPGHFVRDCRKRLADQGSKGRGGDGKQRGGSASAMPSKLAFALGGESRLKDWHIDSGSEWHITYDASELKNVRAVKTEELFNVIGYDGSRHQPTHVGSCTLKSNVIEGLEIDLLNVYVVPKATVKLISAGILDDRGAKVVLGDGKALVQHQGRTILQGEKVGNLYAIRYNAAGRSVSDSRSCAATGSVDSAAALWHRRLGHLGFGSLERMCRENMVTGMELDRGSLAAASSRICEPCIYAKQSRGPFPATGHKAVKPLGLVHMDVCGPMPETSLGGSRYVTTVLDDCTGLSAVAFKSKDPNQACRLKRSIYGLKQAPRCWYVKLVAALDKLGFKPSQADPALFIKKDENGIVYLLVHVDDIVTTSDDVELIKKVKAAVGEAFKIRDLGEAKVFLGMEISRGENGEVKLTQQRYIEELLQRHQLADAKPRSTPLPPGSKVLPAGDGETELVDSTEYRTLIGELNYLATSKRPDIAQAMSVLARFMGKPSKTHMGLALGVLRYLAGTKELGLRFGGAGEFKLEGYSDSDWAGDPATRRSTTGYVFLLGGAAISWNSQLQRTVAASSVEAEYQATAAAVREALWLRKLAGDFDLCSDTIGIWMDSQGALSLGNNPITSVRSKHIDVQHHLAMQQLPQAQTTFVPPTQIPEASAVHQASPSPAPQPTPPPNPTAVNAPTDEQSEWQWACACTDCDISTYIETKK</sequence>
<feature type="domain" description="CCHC-type" evidence="4">
    <location>
        <begin position="217"/>
        <end position="232"/>
    </location>
</feature>
<protein>
    <recommendedName>
        <fullName evidence="4">CCHC-type domain-containing protein</fullName>
    </recommendedName>
</protein>
<feature type="region of interest" description="Disordered" evidence="3">
    <location>
        <begin position="868"/>
        <end position="899"/>
    </location>
</feature>
<dbReference type="Pfam" id="PF13976">
    <property type="entry name" value="gag_pre-integrs"/>
    <property type="match status" value="1"/>
</dbReference>
<keyword evidence="1" id="KW-0645">Protease</keyword>
<feature type="compositionally biased region" description="Pro residues" evidence="3">
    <location>
        <begin position="878"/>
        <end position="889"/>
    </location>
</feature>
<evidence type="ECO:0000256" key="1">
    <source>
        <dbReference type="ARBA" id="ARBA00022750"/>
    </source>
</evidence>